<accession>A0A1I5SXE8</accession>
<keyword evidence="3" id="KW-1185">Reference proteome</keyword>
<evidence type="ECO:0000313" key="3">
    <source>
        <dbReference type="Proteomes" id="UP000198727"/>
    </source>
</evidence>
<proteinExistence type="predicted"/>
<dbReference type="Proteomes" id="UP000198727">
    <property type="component" value="Unassembled WGS sequence"/>
</dbReference>
<name>A0A1I5SXE8_9PSEU</name>
<protein>
    <submittedName>
        <fullName evidence="2">Aminoglycoside 2'-N-acetyltransferase I</fullName>
    </submittedName>
</protein>
<gene>
    <name evidence="2" type="ORF">SAMN05421810_103311</name>
</gene>
<dbReference type="SUPFAM" id="SSF55729">
    <property type="entry name" value="Acyl-CoA N-acyltransferases (Nat)"/>
    <property type="match status" value="1"/>
</dbReference>
<dbReference type="Gene3D" id="3.40.630.30">
    <property type="match status" value="1"/>
</dbReference>
<dbReference type="InterPro" id="IPR016181">
    <property type="entry name" value="Acyl_CoA_acyltransferase"/>
</dbReference>
<dbReference type="RefSeq" id="WP_243859460.1">
    <property type="nucleotide sequence ID" value="NZ_FOWW01000003.1"/>
</dbReference>
<evidence type="ECO:0000313" key="2">
    <source>
        <dbReference type="EMBL" id="SFP75455.1"/>
    </source>
</evidence>
<keyword evidence="2" id="KW-0808">Transferase</keyword>
<dbReference type="Pfam" id="PF13527">
    <property type="entry name" value="Acetyltransf_9"/>
    <property type="match status" value="1"/>
</dbReference>
<evidence type="ECO:0000259" key="1">
    <source>
        <dbReference type="PROSITE" id="PS51186"/>
    </source>
</evidence>
<dbReference type="STRING" id="587909.SAMN05421810_103311"/>
<dbReference type="GO" id="GO:0016747">
    <property type="term" value="F:acyltransferase activity, transferring groups other than amino-acyl groups"/>
    <property type="evidence" value="ECO:0007669"/>
    <property type="project" value="InterPro"/>
</dbReference>
<dbReference type="InterPro" id="IPR000182">
    <property type="entry name" value="GNAT_dom"/>
</dbReference>
<dbReference type="EMBL" id="FOWW01000003">
    <property type="protein sequence ID" value="SFP75455.1"/>
    <property type="molecule type" value="Genomic_DNA"/>
</dbReference>
<sequence>MIRTVRSNELTESELHAIRRLLLECYDDDFADEDWEHVLGGWHVLRYERGIPVSHASVVPRVLRTGGRKLRTGYVEAMATHPEHRRRGFAGNVLVEVNKHIRREYELGALSDGTEIDGFYQRHGWQVWFGESSVDTPSGRVATPEEDGAILVLTTPASANLDLTAPITCDWRRGDVW</sequence>
<organism evidence="2 3">
    <name type="scientific">Amycolatopsis arida</name>
    <dbReference type="NCBI Taxonomy" id="587909"/>
    <lineage>
        <taxon>Bacteria</taxon>
        <taxon>Bacillati</taxon>
        <taxon>Actinomycetota</taxon>
        <taxon>Actinomycetes</taxon>
        <taxon>Pseudonocardiales</taxon>
        <taxon>Pseudonocardiaceae</taxon>
        <taxon>Amycolatopsis</taxon>
    </lineage>
</organism>
<reference evidence="3" key="1">
    <citation type="submission" date="2016-10" db="EMBL/GenBank/DDBJ databases">
        <authorList>
            <person name="Varghese N."/>
            <person name="Submissions S."/>
        </authorList>
    </citation>
    <scope>NUCLEOTIDE SEQUENCE [LARGE SCALE GENOMIC DNA]</scope>
    <source>
        <strain evidence="3">CGMCC 4.5579</strain>
    </source>
</reference>
<dbReference type="PROSITE" id="PS51186">
    <property type="entry name" value="GNAT"/>
    <property type="match status" value="1"/>
</dbReference>
<feature type="domain" description="N-acetyltransferase" evidence="1">
    <location>
        <begin position="5"/>
        <end position="156"/>
    </location>
</feature>
<dbReference type="AlphaFoldDB" id="A0A1I5SXE8"/>